<reference evidence="3" key="2">
    <citation type="submission" date="2013-12" db="EMBL/GenBank/DDBJ databases">
        <authorList>
            <person name="Yu Y."/>
            <person name="Lee S."/>
            <person name="de Baynast K."/>
            <person name="Wissotski M."/>
            <person name="Liu L."/>
            <person name="Talag J."/>
            <person name="Goicoechea J."/>
            <person name="Angelova A."/>
            <person name="Jetty R."/>
            <person name="Kudrna D."/>
            <person name="Golser W."/>
            <person name="Rivera L."/>
            <person name="Zhang J."/>
            <person name="Wing R."/>
        </authorList>
    </citation>
    <scope>NUCLEOTIDE SEQUENCE</scope>
</reference>
<evidence type="ECO:0000256" key="1">
    <source>
        <dbReference type="SAM" id="MobiDB-lite"/>
    </source>
</evidence>
<organism evidence="2 3">
    <name type="scientific">Leersia perrieri</name>
    <dbReference type="NCBI Taxonomy" id="77586"/>
    <lineage>
        <taxon>Eukaryota</taxon>
        <taxon>Viridiplantae</taxon>
        <taxon>Streptophyta</taxon>
        <taxon>Embryophyta</taxon>
        <taxon>Tracheophyta</taxon>
        <taxon>Spermatophyta</taxon>
        <taxon>Magnoliopsida</taxon>
        <taxon>Liliopsida</taxon>
        <taxon>Poales</taxon>
        <taxon>Poaceae</taxon>
        <taxon>BOP clade</taxon>
        <taxon>Oryzoideae</taxon>
        <taxon>Oryzeae</taxon>
        <taxon>Oryzinae</taxon>
        <taxon>Leersia</taxon>
    </lineage>
</organism>
<reference evidence="2" key="3">
    <citation type="submission" date="2015-04" db="UniProtKB">
        <authorList>
            <consortium name="EnsemblPlants"/>
        </authorList>
    </citation>
    <scope>IDENTIFICATION</scope>
</reference>
<proteinExistence type="predicted"/>
<feature type="compositionally biased region" description="Gly residues" evidence="1">
    <location>
        <begin position="50"/>
        <end position="59"/>
    </location>
</feature>
<dbReference type="EnsemblPlants" id="LPERR01G35820.1">
    <property type="protein sequence ID" value="LPERR01G35820.1"/>
    <property type="gene ID" value="LPERR01G35820"/>
</dbReference>
<dbReference type="AlphaFoldDB" id="A0A0D9V9B7"/>
<dbReference type="HOGENOM" id="CLU_164345_0_0_1"/>
<accession>A0A0D9V9B7</accession>
<evidence type="ECO:0000313" key="2">
    <source>
        <dbReference type="EnsemblPlants" id="LPERR01G35820.1"/>
    </source>
</evidence>
<dbReference type="Proteomes" id="UP000032180">
    <property type="component" value="Chromosome 1"/>
</dbReference>
<dbReference type="Gramene" id="LPERR01G35820.1">
    <property type="protein sequence ID" value="LPERR01G35820.1"/>
    <property type="gene ID" value="LPERR01G35820"/>
</dbReference>
<reference evidence="2 3" key="1">
    <citation type="submission" date="2012-08" db="EMBL/GenBank/DDBJ databases">
        <title>Oryza genome evolution.</title>
        <authorList>
            <person name="Wing R.A."/>
        </authorList>
    </citation>
    <scope>NUCLEOTIDE SEQUENCE</scope>
</reference>
<protein>
    <submittedName>
        <fullName evidence="2">Uncharacterized protein</fullName>
    </submittedName>
</protein>
<sequence>MAQYYSEVDYCAEEMNRPHGHGGGGEHYAVRKETYEEVDGMARANHHHGGSGGLLGGSHSGHLGYSGSRHGGGHMGGHEGGYRREEHIVHGPRLAGVERAMPQWYERAVGQYHR</sequence>
<feature type="region of interest" description="Disordered" evidence="1">
    <location>
        <begin position="43"/>
        <end position="81"/>
    </location>
</feature>
<evidence type="ECO:0000313" key="3">
    <source>
        <dbReference type="Proteomes" id="UP000032180"/>
    </source>
</evidence>
<name>A0A0D9V9B7_9ORYZ</name>
<keyword evidence="3" id="KW-1185">Reference proteome</keyword>